<keyword evidence="4" id="KW-0560">Oxidoreductase</keyword>
<dbReference type="InterPro" id="IPR006694">
    <property type="entry name" value="Fatty_acid_hydroxylase"/>
</dbReference>
<feature type="transmembrane region" description="Helical" evidence="7">
    <location>
        <begin position="20"/>
        <end position="39"/>
    </location>
</feature>
<organism evidence="9 10">
    <name type="scientific">Marixanthomonas spongiae</name>
    <dbReference type="NCBI Taxonomy" id="2174845"/>
    <lineage>
        <taxon>Bacteria</taxon>
        <taxon>Pseudomonadati</taxon>
        <taxon>Bacteroidota</taxon>
        <taxon>Flavobacteriia</taxon>
        <taxon>Flavobacteriales</taxon>
        <taxon>Flavobacteriaceae</taxon>
        <taxon>Marixanthomonas</taxon>
    </lineage>
</organism>
<dbReference type="GO" id="GO:0012505">
    <property type="term" value="C:endomembrane system"/>
    <property type="evidence" value="ECO:0007669"/>
    <property type="project" value="UniProtKB-SubCell"/>
</dbReference>
<dbReference type="RefSeq" id="WP_116694073.1">
    <property type="nucleotide sequence ID" value="NZ_QEHR01000004.1"/>
</dbReference>
<dbReference type="OrthoDB" id="9770329at2"/>
<proteinExistence type="predicted"/>
<feature type="domain" description="Fatty acid hydroxylase" evidence="8">
    <location>
        <begin position="96"/>
        <end position="232"/>
    </location>
</feature>
<dbReference type="PANTHER" id="PTHR21624">
    <property type="entry name" value="STEROL DESATURASE-RELATED PROTEIN"/>
    <property type="match status" value="1"/>
</dbReference>
<keyword evidence="10" id="KW-1185">Reference proteome</keyword>
<feature type="transmembrane region" description="Helical" evidence="7">
    <location>
        <begin position="151"/>
        <end position="179"/>
    </location>
</feature>
<evidence type="ECO:0000256" key="5">
    <source>
        <dbReference type="ARBA" id="ARBA00023098"/>
    </source>
</evidence>
<dbReference type="GO" id="GO:0006643">
    <property type="term" value="P:membrane lipid metabolic process"/>
    <property type="evidence" value="ECO:0007669"/>
    <property type="project" value="TreeGrafter"/>
</dbReference>
<dbReference type="AlphaFoldDB" id="A0A2U0I251"/>
<keyword evidence="2 7" id="KW-0812">Transmembrane</keyword>
<comment type="caution">
    <text evidence="9">The sequence shown here is derived from an EMBL/GenBank/DDBJ whole genome shotgun (WGS) entry which is preliminary data.</text>
</comment>
<name>A0A2U0I251_9FLAO</name>
<dbReference type="GO" id="GO:0050479">
    <property type="term" value="F:glyceryl-ether monooxygenase activity"/>
    <property type="evidence" value="ECO:0007669"/>
    <property type="project" value="TreeGrafter"/>
</dbReference>
<reference evidence="9 10" key="1">
    <citation type="submission" date="2018-04" db="EMBL/GenBank/DDBJ databases">
        <title>Marixanthomonas spongiae HN-E44 sp. nov., isolated from a marine sponge.</title>
        <authorList>
            <person name="Luo L."/>
            <person name="Zhuang L."/>
        </authorList>
    </citation>
    <scope>NUCLEOTIDE SEQUENCE [LARGE SCALE GENOMIC DNA]</scope>
    <source>
        <strain evidence="9 10">HN-E44</strain>
    </source>
</reference>
<evidence type="ECO:0000313" key="9">
    <source>
        <dbReference type="EMBL" id="PVW15178.1"/>
    </source>
</evidence>
<evidence type="ECO:0000256" key="1">
    <source>
        <dbReference type="ARBA" id="ARBA00004127"/>
    </source>
</evidence>
<evidence type="ECO:0000256" key="6">
    <source>
        <dbReference type="ARBA" id="ARBA00023136"/>
    </source>
</evidence>
<keyword evidence="5" id="KW-0443">Lipid metabolism</keyword>
<dbReference type="Proteomes" id="UP000245962">
    <property type="component" value="Unassembled WGS sequence"/>
</dbReference>
<comment type="subcellular location">
    <subcellularLocation>
        <location evidence="1">Endomembrane system</location>
        <topology evidence="1">Multi-pass membrane protein</topology>
    </subcellularLocation>
</comment>
<protein>
    <submittedName>
        <fullName evidence="9">Sterol desaturase</fullName>
    </submittedName>
</protein>
<evidence type="ECO:0000256" key="2">
    <source>
        <dbReference type="ARBA" id="ARBA00022692"/>
    </source>
</evidence>
<dbReference type="GO" id="GO:0005506">
    <property type="term" value="F:iron ion binding"/>
    <property type="evidence" value="ECO:0007669"/>
    <property type="project" value="InterPro"/>
</dbReference>
<evidence type="ECO:0000313" key="10">
    <source>
        <dbReference type="Proteomes" id="UP000245962"/>
    </source>
</evidence>
<dbReference type="GO" id="GO:0008610">
    <property type="term" value="P:lipid biosynthetic process"/>
    <property type="evidence" value="ECO:0007669"/>
    <property type="project" value="InterPro"/>
</dbReference>
<accession>A0A2U0I251</accession>
<feature type="transmembrane region" description="Helical" evidence="7">
    <location>
        <begin position="51"/>
        <end position="74"/>
    </location>
</feature>
<evidence type="ECO:0000256" key="4">
    <source>
        <dbReference type="ARBA" id="ARBA00023002"/>
    </source>
</evidence>
<keyword evidence="6 7" id="KW-0472">Membrane</keyword>
<dbReference type="EMBL" id="QEHR01000004">
    <property type="protein sequence ID" value="PVW15178.1"/>
    <property type="molecule type" value="Genomic_DNA"/>
</dbReference>
<dbReference type="Pfam" id="PF04116">
    <property type="entry name" value="FA_hydroxylase"/>
    <property type="match status" value="1"/>
</dbReference>
<sequence>MEPFLNFFETMPIWMKAGWVFVVLAFFWILEGYYSLVVLKYKKWKHAKTNLILLAFVMIINAVFGIATAAVFIWLNDSQFGLLHLFKAPIWVELLLSLLVLDFIAQYGVHYLLHKVPAMWRLHIVHHSDKNVDVTTGTRHHPFDFIIRETFALLAVLIMGMPIAFYLFYRILSVLFTYWTHANISLPPKLDKAISYLFVTPNMHKFHHHYQMPWTDSNFGNMFSIWDRLFDTFVYDDVSKIQYGVDLADHTDDENISIQLGIPFNKTVVSKGKEVKEF</sequence>
<dbReference type="InterPro" id="IPR051689">
    <property type="entry name" value="Sterol_desaturase/TMEM195"/>
</dbReference>
<feature type="transmembrane region" description="Helical" evidence="7">
    <location>
        <begin position="94"/>
        <end position="113"/>
    </location>
</feature>
<evidence type="ECO:0000256" key="3">
    <source>
        <dbReference type="ARBA" id="ARBA00022989"/>
    </source>
</evidence>
<dbReference type="PANTHER" id="PTHR21624:SF1">
    <property type="entry name" value="ALKYLGLYCEROL MONOOXYGENASE"/>
    <property type="match status" value="1"/>
</dbReference>
<evidence type="ECO:0000259" key="8">
    <source>
        <dbReference type="Pfam" id="PF04116"/>
    </source>
</evidence>
<dbReference type="GO" id="GO:0016020">
    <property type="term" value="C:membrane"/>
    <property type="evidence" value="ECO:0007669"/>
    <property type="project" value="GOC"/>
</dbReference>
<gene>
    <name evidence="9" type="ORF">DDV96_07155</name>
</gene>
<evidence type="ECO:0000256" key="7">
    <source>
        <dbReference type="SAM" id="Phobius"/>
    </source>
</evidence>
<keyword evidence="3 7" id="KW-1133">Transmembrane helix</keyword>